<keyword evidence="9 20" id="KW-0732">Signal</keyword>
<evidence type="ECO:0000256" key="3">
    <source>
        <dbReference type="ARBA" id="ARBA00004401"/>
    </source>
</evidence>
<dbReference type="SUPFAM" id="SSF51445">
    <property type="entry name" value="(Trans)glycosidases"/>
    <property type="match status" value="1"/>
</dbReference>
<feature type="signal peptide" evidence="20">
    <location>
        <begin position="1"/>
        <end position="23"/>
    </location>
</feature>
<keyword evidence="13" id="KW-0119">Carbohydrate metabolism</keyword>
<dbReference type="InterPro" id="IPR050732">
    <property type="entry name" value="Beta-glucan_modifiers"/>
</dbReference>
<name>A0A1X2IG46_9FUNG</name>
<organism evidence="21 22">
    <name type="scientific">Absidia repens</name>
    <dbReference type="NCBI Taxonomy" id="90262"/>
    <lineage>
        <taxon>Eukaryota</taxon>
        <taxon>Fungi</taxon>
        <taxon>Fungi incertae sedis</taxon>
        <taxon>Mucoromycota</taxon>
        <taxon>Mucoromycotina</taxon>
        <taxon>Mucoromycetes</taxon>
        <taxon>Mucorales</taxon>
        <taxon>Cunninghamellaceae</taxon>
        <taxon>Absidia</taxon>
    </lineage>
</organism>
<keyword evidence="8" id="KW-0964">Secreted</keyword>
<dbReference type="EMBL" id="MCGE01000012">
    <property type="protein sequence ID" value="ORZ15903.1"/>
    <property type="molecule type" value="Genomic_DNA"/>
</dbReference>
<evidence type="ECO:0000256" key="4">
    <source>
        <dbReference type="ARBA" id="ARBA00008773"/>
    </source>
</evidence>
<dbReference type="GO" id="GO:0000272">
    <property type="term" value="P:polysaccharide catabolic process"/>
    <property type="evidence" value="ECO:0007669"/>
    <property type="project" value="UniProtKB-KW"/>
</dbReference>
<evidence type="ECO:0000256" key="2">
    <source>
        <dbReference type="ARBA" id="ARBA00004191"/>
    </source>
</evidence>
<dbReference type="GO" id="GO:0009277">
    <property type="term" value="C:fungal-type cell wall"/>
    <property type="evidence" value="ECO:0007669"/>
    <property type="project" value="TreeGrafter"/>
</dbReference>
<evidence type="ECO:0000256" key="13">
    <source>
        <dbReference type="ARBA" id="ARBA00023277"/>
    </source>
</evidence>
<dbReference type="Proteomes" id="UP000193560">
    <property type="component" value="Unassembled WGS sequence"/>
</dbReference>
<dbReference type="PANTHER" id="PTHR16631">
    <property type="entry name" value="GLUCAN 1,3-BETA-GLUCOSIDASE"/>
    <property type="match status" value="1"/>
</dbReference>
<keyword evidence="22" id="KW-1185">Reference proteome</keyword>
<dbReference type="EC" id="3.2.1.39" evidence="5"/>
<gene>
    <name evidence="21" type="ORF">BCR42DRAFT_416121</name>
</gene>
<keyword evidence="14" id="KW-0961">Cell wall biogenesis/degradation</keyword>
<dbReference type="InterPro" id="IPR000490">
    <property type="entry name" value="Glyco_hydro_17"/>
</dbReference>
<evidence type="ECO:0000313" key="22">
    <source>
        <dbReference type="Proteomes" id="UP000193560"/>
    </source>
</evidence>
<evidence type="ECO:0000256" key="6">
    <source>
        <dbReference type="ARBA" id="ARBA00022475"/>
    </source>
</evidence>
<evidence type="ECO:0000256" key="16">
    <source>
        <dbReference type="ARBA" id="ARBA00037649"/>
    </source>
</evidence>
<evidence type="ECO:0000256" key="17">
    <source>
        <dbReference type="ARBA" id="ARBA00042373"/>
    </source>
</evidence>
<sequence>MHLSTLITTAAMTLVCTTGFVQAAPLQSRSESGLYGITFTAKNSDGSCQNAQEVLQYVKDFKNNGIMNIRTYSQECDQLTNIINAIDSVDKSMSVTAAVWIDGSSGDDEEISTLVSSLKSAGSKTKVVKAITVGNEVIFSGSVSSNDLSATSSYNIPVGTVDTPNTYPSNVIDACDVVGVNIHPYFASVDISQAGSNMAEQYKNFKNDKAKGKSVYVAETGWPSAGNNNGKADPSVSNVQSYVKQLMKLSGIQYYYFEALDSNWKDGGSNGVETHWGLYDASGKSKIASF</sequence>
<dbReference type="PANTHER" id="PTHR16631:SF17">
    <property type="entry name" value="GLUCAN ENDO-1,3-BETA-GLUCOSIDASE BTGC"/>
    <property type="match status" value="1"/>
</dbReference>
<comment type="similarity">
    <text evidence="4 19">Belongs to the glycosyl hydrolase 17 family.</text>
</comment>
<evidence type="ECO:0000256" key="8">
    <source>
        <dbReference type="ARBA" id="ARBA00022525"/>
    </source>
</evidence>
<dbReference type="GO" id="GO:0005886">
    <property type="term" value="C:plasma membrane"/>
    <property type="evidence" value="ECO:0007669"/>
    <property type="project" value="UniProtKB-SubCell"/>
</dbReference>
<keyword evidence="11" id="KW-0472">Membrane</keyword>
<dbReference type="STRING" id="90262.A0A1X2IG46"/>
<evidence type="ECO:0000256" key="11">
    <source>
        <dbReference type="ARBA" id="ARBA00023136"/>
    </source>
</evidence>
<evidence type="ECO:0000256" key="1">
    <source>
        <dbReference type="ARBA" id="ARBA00000382"/>
    </source>
</evidence>
<proteinExistence type="inferred from homology"/>
<accession>A0A1X2IG46</accession>
<comment type="caution">
    <text evidence="21">The sequence shown here is derived from an EMBL/GenBank/DDBJ whole genome shotgun (WGS) entry which is preliminary data.</text>
</comment>
<dbReference type="GO" id="GO:0005576">
    <property type="term" value="C:extracellular region"/>
    <property type="evidence" value="ECO:0007669"/>
    <property type="project" value="TreeGrafter"/>
</dbReference>
<protein>
    <recommendedName>
        <fullName evidence="5">glucan endo-1,3-beta-D-glucosidase</fullName>
        <ecNumber evidence="5">3.2.1.39</ecNumber>
    </recommendedName>
    <alternativeName>
        <fullName evidence="18">Endo-1,3-beta-glucanase btgC</fullName>
    </alternativeName>
    <alternativeName>
        <fullName evidence="17">Laminarinase btgC</fullName>
    </alternativeName>
</protein>
<dbReference type="GO" id="GO:0071555">
    <property type="term" value="P:cell wall organization"/>
    <property type="evidence" value="ECO:0007669"/>
    <property type="project" value="UniProtKB-KW"/>
</dbReference>
<keyword evidence="12" id="KW-0325">Glycoprotein</keyword>
<dbReference type="OrthoDB" id="77201at2759"/>
<dbReference type="GO" id="GO:0009986">
    <property type="term" value="C:cell surface"/>
    <property type="evidence" value="ECO:0007669"/>
    <property type="project" value="TreeGrafter"/>
</dbReference>
<evidence type="ECO:0000256" key="9">
    <source>
        <dbReference type="ARBA" id="ARBA00022729"/>
    </source>
</evidence>
<dbReference type="AlphaFoldDB" id="A0A1X2IG46"/>
<evidence type="ECO:0000313" key="21">
    <source>
        <dbReference type="EMBL" id="ORZ15903.1"/>
    </source>
</evidence>
<evidence type="ECO:0000256" key="10">
    <source>
        <dbReference type="ARBA" id="ARBA00022801"/>
    </source>
</evidence>
<keyword evidence="6" id="KW-1003">Cell membrane</keyword>
<keyword evidence="10 21" id="KW-0378">Hydrolase</keyword>
<evidence type="ECO:0000256" key="5">
    <source>
        <dbReference type="ARBA" id="ARBA00012780"/>
    </source>
</evidence>
<evidence type="ECO:0000256" key="19">
    <source>
        <dbReference type="RuleBase" id="RU004335"/>
    </source>
</evidence>
<evidence type="ECO:0000256" key="7">
    <source>
        <dbReference type="ARBA" id="ARBA00022512"/>
    </source>
</evidence>
<dbReference type="GO" id="GO:0042973">
    <property type="term" value="F:glucan endo-1,3-beta-D-glucosidase activity"/>
    <property type="evidence" value="ECO:0007669"/>
    <property type="project" value="UniProtKB-EC"/>
</dbReference>
<keyword evidence="15" id="KW-0624">Polysaccharide degradation</keyword>
<keyword evidence="7" id="KW-0134">Cell wall</keyword>
<evidence type="ECO:0000256" key="14">
    <source>
        <dbReference type="ARBA" id="ARBA00023316"/>
    </source>
</evidence>
<comment type="subcellular location">
    <subcellularLocation>
        <location evidence="3">Cell membrane</location>
        <topology evidence="3">Single-pass type II membrane protein</topology>
    </subcellularLocation>
    <subcellularLocation>
        <location evidence="2">Secreted</location>
        <location evidence="2">Cell wall</location>
    </subcellularLocation>
</comment>
<comment type="catalytic activity">
    <reaction evidence="1">
        <text>Hydrolysis of (1-&gt;3)-beta-D-glucosidic linkages in (1-&gt;3)-beta-D-glucans.</text>
        <dbReference type="EC" id="3.2.1.39"/>
    </reaction>
</comment>
<reference evidence="21 22" key="1">
    <citation type="submission" date="2016-07" db="EMBL/GenBank/DDBJ databases">
        <title>Pervasive Adenine N6-methylation of Active Genes in Fungi.</title>
        <authorList>
            <consortium name="DOE Joint Genome Institute"/>
            <person name="Mondo S.J."/>
            <person name="Dannebaum R.O."/>
            <person name="Kuo R.C."/>
            <person name="Labutti K."/>
            <person name="Haridas S."/>
            <person name="Kuo A."/>
            <person name="Salamov A."/>
            <person name="Ahrendt S.R."/>
            <person name="Lipzen A."/>
            <person name="Sullivan W."/>
            <person name="Andreopoulos W.B."/>
            <person name="Clum A."/>
            <person name="Lindquist E."/>
            <person name="Daum C."/>
            <person name="Ramamoorthy G.K."/>
            <person name="Gryganskyi A."/>
            <person name="Culley D."/>
            <person name="Magnuson J.K."/>
            <person name="James T.Y."/>
            <person name="O'Malley M.A."/>
            <person name="Stajich J.E."/>
            <person name="Spatafora J.W."/>
            <person name="Visel A."/>
            <person name="Grigoriev I.V."/>
        </authorList>
    </citation>
    <scope>NUCLEOTIDE SEQUENCE [LARGE SCALE GENOMIC DNA]</scope>
    <source>
        <strain evidence="21 22">NRRL 1336</strain>
    </source>
</reference>
<dbReference type="Pfam" id="PF00332">
    <property type="entry name" value="Glyco_hydro_17"/>
    <property type="match status" value="1"/>
</dbReference>
<dbReference type="InterPro" id="IPR017853">
    <property type="entry name" value="GH"/>
</dbReference>
<evidence type="ECO:0000256" key="18">
    <source>
        <dbReference type="ARBA" id="ARBA00043078"/>
    </source>
</evidence>
<evidence type="ECO:0000256" key="15">
    <source>
        <dbReference type="ARBA" id="ARBA00023326"/>
    </source>
</evidence>
<evidence type="ECO:0000256" key="12">
    <source>
        <dbReference type="ARBA" id="ARBA00023180"/>
    </source>
</evidence>
<feature type="chain" id="PRO_5012259275" description="glucan endo-1,3-beta-D-glucosidase" evidence="20">
    <location>
        <begin position="24"/>
        <end position="290"/>
    </location>
</feature>
<comment type="function">
    <text evidence="16">Glucanases play a role in cell expansion during growth, in cell-cell fusion during mating, and in spore release during sporulation. This enzyme may be involved in beta-glucan degradation. Active on laminarin and lichenan.</text>
</comment>
<evidence type="ECO:0000256" key="20">
    <source>
        <dbReference type="SAM" id="SignalP"/>
    </source>
</evidence>
<dbReference type="Gene3D" id="3.20.20.80">
    <property type="entry name" value="Glycosidases"/>
    <property type="match status" value="1"/>
</dbReference>